<dbReference type="PROSITE" id="PS52027">
    <property type="entry name" value="ZF_C2HC_C3H"/>
    <property type="match status" value="2"/>
</dbReference>
<comment type="caution">
    <text evidence="10">The sequence shown here is derived from an EMBL/GenBank/DDBJ whole genome shotgun (WGS) entry which is preliminary data.</text>
</comment>
<feature type="region of interest" description="Disordered" evidence="8">
    <location>
        <begin position="154"/>
        <end position="197"/>
    </location>
</feature>
<feature type="compositionally biased region" description="Basic and acidic residues" evidence="8">
    <location>
        <begin position="164"/>
        <end position="182"/>
    </location>
</feature>
<dbReference type="GO" id="GO:0008270">
    <property type="term" value="F:zinc ion binding"/>
    <property type="evidence" value="ECO:0007669"/>
    <property type="project" value="UniProtKB-KW"/>
</dbReference>
<dbReference type="PANTHER" id="PTHR14649">
    <property type="entry name" value="ZINC FINGER C2HC DOMAIN-CONTAINING PROTEIN 1C"/>
    <property type="match status" value="1"/>
</dbReference>
<sequence>MLKEKYTEEEFRKKPGRIADATLGKLPPLWGDGRNTSQRSFRLQLVKPDFQQEYMEERERKIMTIYEQQQQNALEKVRKMSQHKNPSQRQYHSARDRYDRVHHDEQDYNATERKTSGTDKPFAIKSVNHKRAYSLSNIYRPNIEHIEPLEAERLPHNLPVQPRDYPDRYGGRSDRRGSERQLPENQVPVIPMPSSFGEVSTRYRGRVRGSQWQEGRLEEDRMRLEEQIRRKEIVLQEKLRRVVEELGKVRREKCTSAGILERRERIEIGSERGKWENEKERRESEKTAYVEQERAKERKEREKDKQRERQTREHDRESERRERERERERIKEEEWEREKWGREKAKASELERGRREWEQERRERVLDRTQRRWTQEKHCKVLQRDSERNSCISNRSIPPEVSQRRPTHVTDETPGQLEVERISDRRSEAVLQRLPCSLCHRNFAADRLEKHLKVCEKAQHSTRKVFDSSKYRAKGTDLEEYMKTNTRTKTPELKKSNWRQKHKAFIHNLQQARMPTKGGPQLHMDDQDYQTCPHCARRFAPGPAERHVPLCQNIRSRPPPPRRHLK</sequence>
<evidence type="ECO:0000256" key="1">
    <source>
        <dbReference type="ARBA" id="ARBA00010843"/>
    </source>
</evidence>
<feature type="region of interest" description="Disordered" evidence="8">
    <location>
        <begin position="274"/>
        <end position="323"/>
    </location>
</feature>
<dbReference type="Pfam" id="PF13913">
    <property type="entry name" value="zf-C2HC_2"/>
    <property type="match status" value="2"/>
</dbReference>
<name>A0A9Q1E3X2_CONCO</name>
<gene>
    <name evidence="10" type="ORF">COCON_G00014930</name>
</gene>
<dbReference type="Proteomes" id="UP001152803">
    <property type="component" value="Unassembled WGS sequence"/>
</dbReference>
<evidence type="ECO:0000313" key="10">
    <source>
        <dbReference type="EMBL" id="KAJ8288834.1"/>
    </source>
</evidence>
<proteinExistence type="inferred from homology"/>
<feature type="region of interest" description="Disordered" evidence="8">
    <location>
        <begin position="546"/>
        <end position="566"/>
    </location>
</feature>
<organism evidence="10 11">
    <name type="scientific">Conger conger</name>
    <name type="common">Conger eel</name>
    <name type="synonym">Muraena conger</name>
    <dbReference type="NCBI Taxonomy" id="82655"/>
    <lineage>
        <taxon>Eukaryota</taxon>
        <taxon>Metazoa</taxon>
        <taxon>Chordata</taxon>
        <taxon>Craniata</taxon>
        <taxon>Vertebrata</taxon>
        <taxon>Euteleostomi</taxon>
        <taxon>Actinopterygii</taxon>
        <taxon>Neopterygii</taxon>
        <taxon>Teleostei</taxon>
        <taxon>Anguilliformes</taxon>
        <taxon>Congridae</taxon>
        <taxon>Conger</taxon>
    </lineage>
</organism>
<keyword evidence="2" id="KW-0479">Metal-binding</keyword>
<evidence type="ECO:0000256" key="6">
    <source>
        <dbReference type="PROSITE-ProRule" id="PRU01371"/>
    </source>
</evidence>
<evidence type="ECO:0000256" key="7">
    <source>
        <dbReference type="SAM" id="Coils"/>
    </source>
</evidence>
<evidence type="ECO:0000256" key="8">
    <source>
        <dbReference type="SAM" id="MobiDB-lite"/>
    </source>
</evidence>
<dbReference type="PANTHER" id="PTHR14649:SF1">
    <property type="entry name" value="ZINC FINGER C2HC DOMAIN-CONTAINING PROTEIN 1C"/>
    <property type="match status" value="1"/>
</dbReference>
<dbReference type="InterPro" id="IPR049899">
    <property type="entry name" value="Znf_C2HC_C3H"/>
</dbReference>
<evidence type="ECO:0000259" key="9">
    <source>
        <dbReference type="PROSITE" id="PS52027"/>
    </source>
</evidence>
<reference evidence="10" key="1">
    <citation type="journal article" date="2023" name="Science">
        <title>Genome structures resolve the early diversification of teleost fishes.</title>
        <authorList>
            <person name="Parey E."/>
            <person name="Louis A."/>
            <person name="Montfort J."/>
            <person name="Bouchez O."/>
            <person name="Roques C."/>
            <person name="Iampietro C."/>
            <person name="Lluch J."/>
            <person name="Castinel A."/>
            <person name="Donnadieu C."/>
            <person name="Desvignes T."/>
            <person name="Floi Bucao C."/>
            <person name="Jouanno E."/>
            <person name="Wen M."/>
            <person name="Mejri S."/>
            <person name="Dirks R."/>
            <person name="Jansen H."/>
            <person name="Henkel C."/>
            <person name="Chen W.J."/>
            <person name="Zahm M."/>
            <person name="Cabau C."/>
            <person name="Klopp C."/>
            <person name="Thompson A.W."/>
            <person name="Robinson-Rechavi M."/>
            <person name="Braasch I."/>
            <person name="Lecointre G."/>
            <person name="Bobe J."/>
            <person name="Postlethwait J.H."/>
            <person name="Berthelot C."/>
            <person name="Roest Crollius H."/>
            <person name="Guiguen Y."/>
        </authorList>
    </citation>
    <scope>NUCLEOTIDE SEQUENCE</scope>
    <source>
        <strain evidence="10">Concon-B</strain>
    </source>
</reference>
<evidence type="ECO:0000256" key="3">
    <source>
        <dbReference type="ARBA" id="ARBA00022771"/>
    </source>
</evidence>
<feature type="coiled-coil region" evidence="7">
    <location>
        <begin position="214"/>
        <end position="241"/>
    </location>
</feature>
<evidence type="ECO:0000313" key="11">
    <source>
        <dbReference type="Proteomes" id="UP001152803"/>
    </source>
</evidence>
<dbReference type="AlphaFoldDB" id="A0A9Q1E3X2"/>
<feature type="domain" description="C2HC/C3H-type" evidence="9">
    <location>
        <begin position="432"/>
        <end position="461"/>
    </location>
</feature>
<feature type="region of interest" description="Disordered" evidence="8">
    <location>
        <begin position="391"/>
        <end position="413"/>
    </location>
</feature>
<dbReference type="Gene3D" id="3.30.160.60">
    <property type="entry name" value="Classic Zinc Finger"/>
    <property type="match status" value="1"/>
</dbReference>
<feature type="region of interest" description="Disordered" evidence="8">
    <location>
        <begin position="71"/>
        <end position="100"/>
    </location>
</feature>
<accession>A0A9Q1E3X2</accession>
<feature type="domain" description="C2HC/C3H-type" evidence="9">
    <location>
        <begin position="528"/>
        <end position="557"/>
    </location>
</feature>
<dbReference type="EMBL" id="JAFJMO010000001">
    <property type="protein sequence ID" value="KAJ8288834.1"/>
    <property type="molecule type" value="Genomic_DNA"/>
</dbReference>
<protein>
    <recommendedName>
        <fullName evidence="9">C2HC/C3H-type domain-containing protein</fullName>
    </recommendedName>
</protein>
<keyword evidence="3 6" id="KW-0863">Zinc-finger</keyword>
<dbReference type="OrthoDB" id="10255185at2759"/>
<keyword evidence="4" id="KW-0862">Zinc</keyword>
<evidence type="ECO:0000256" key="5">
    <source>
        <dbReference type="ARBA" id="ARBA00023054"/>
    </source>
</evidence>
<evidence type="ECO:0000256" key="4">
    <source>
        <dbReference type="ARBA" id="ARBA00022833"/>
    </source>
</evidence>
<keyword evidence="5 7" id="KW-0175">Coiled coil</keyword>
<comment type="similarity">
    <text evidence="1">Belongs to the ZC2HC1 family.</text>
</comment>
<evidence type="ECO:0000256" key="2">
    <source>
        <dbReference type="ARBA" id="ARBA00022723"/>
    </source>
</evidence>
<keyword evidence="11" id="KW-1185">Reference proteome</keyword>
<dbReference type="InterPro" id="IPR026104">
    <property type="entry name" value="ZNF_C2HC_dom_1C"/>
</dbReference>